<accession>A0A5P1FC06</accession>
<gene>
    <name evidence="1" type="ORF">A4U43_C03F22030</name>
</gene>
<name>A0A5P1FC06_ASPOF</name>
<organism evidence="1 2">
    <name type="scientific">Asparagus officinalis</name>
    <name type="common">Garden asparagus</name>
    <dbReference type="NCBI Taxonomy" id="4686"/>
    <lineage>
        <taxon>Eukaryota</taxon>
        <taxon>Viridiplantae</taxon>
        <taxon>Streptophyta</taxon>
        <taxon>Embryophyta</taxon>
        <taxon>Tracheophyta</taxon>
        <taxon>Spermatophyta</taxon>
        <taxon>Magnoliopsida</taxon>
        <taxon>Liliopsida</taxon>
        <taxon>Asparagales</taxon>
        <taxon>Asparagaceae</taxon>
        <taxon>Asparagoideae</taxon>
        <taxon>Asparagus</taxon>
    </lineage>
</organism>
<protein>
    <submittedName>
        <fullName evidence="1">Uncharacterized protein</fullName>
    </submittedName>
</protein>
<dbReference type="Gramene" id="ONK75926">
    <property type="protein sequence ID" value="ONK75926"/>
    <property type="gene ID" value="A4U43_C03F22030"/>
</dbReference>
<reference evidence="2" key="1">
    <citation type="journal article" date="2017" name="Nat. Commun.">
        <title>The asparagus genome sheds light on the origin and evolution of a young Y chromosome.</title>
        <authorList>
            <person name="Harkess A."/>
            <person name="Zhou J."/>
            <person name="Xu C."/>
            <person name="Bowers J.E."/>
            <person name="Van der Hulst R."/>
            <person name="Ayyampalayam S."/>
            <person name="Mercati F."/>
            <person name="Riccardi P."/>
            <person name="McKain M.R."/>
            <person name="Kakrana A."/>
            <person name="Tang H."/>
            <person name="Ray J."/>
            <person name="Groenendijk J."/>
            <person name="Arikit S."/>
            <person name="Mathioni S.M."/>
            <person name="Nakano M."/>
            <person name="Shan H."/>
            <person name="Telgmann-Rauber A."/>
            <person name="Kanno A."/>
            <person name="Yue Z."/>
            <person name="Chen H."/>
            <person name="Li W."/>
            <person name="Chen Y."/>
            <person name="Xu X."/>
            <person name="Zhang Y."/>
            <person name="Luo S."/>
            <person name="Chen H."/>
            <person name="Gao J."/>
            <person name="Mao Z."/>
            <person name="Pires J.C."/>
            <person name="Luo M."/>
            <person name="Kudrna D."/>
            <person name="Wing R.A."/>
            <person name="Meyers B.C."/>
            <person name="Yi K."/>
            <person name="Kong H."/>
            <person name="Lavrijsen P."/>
            <person name="Sunseri F."/>
            <person name="Falavigna A."/>
            <person name="Ye Y."/>
            <person name="Leebens-Mack J.H."/>
            <person name="Chen G."/>
        </authorList>
    </citation>
    <scope>NUCLEOTIDE SEQUENCE [LARGE SCALE GENOMIC DNA]</scope>
    <source>
        <strain evidence="2">cv. DH0086</strain>
    </source>
</reference>
<proteinExistence type="predicted"/>
<dbReference type="Proteomes" id="UP000243459">
    <property type="component" value="Chromosome 3"/>
</dbReference>
<dbReference type="EMBL" id="CM007383">
    <property type="protein sequence ID" value="ONK75926.1"/>
    <property type="molecule type" value="Genomic_DNA"/>
</dbReference>
<evidence type="ECO:0000313" key="1">
    <source>
        <dbReference type="EMBL" id="ONK75926.1"/>
    </source>
</evidence>
<sequence>MRMLLIGSSDAGSWYIRELSLEHRHLLARHLDMRGLYQALQSYLVHGALVEQELFGHMEKIQASYIKFQGELEDRLANMGGDLGEALKELSTKEDEFGN</sequence>
<keyword evidence="2" id="KW-1185">Reference proteome</keyword>
<dbReference type="AlphaFoldDB" id="A0A5P1FC06"/>
<evidence type="ECO:0000313" key="2">
    <source>
        <dbReference type="Proteomes" id="UP000243459"/>
    </source>
</evidence>